<reference evidence="3" key="1">
    <citation type="submission" date="2020-01" db="EMBL/GenBank/DDBJ databases">
        <title>Draft genome sequence of the Termite Coptotermes fromosanus.</title>
        <authorList>
            <person name="Itakura S."/>
            <person name="Yosikawa Y."/>
            <person name="Umezawa K."/>
        </authorList>
    </citation>
    <scope>NUCLEOTIDE SEQUENCE [LARGE SCALE GENOMIC DNA]</scope>
</reference>
<sequence>AAFTWVDITKCAGQREQFVENCGPQNEAQNETNCAKAFKMLFTDELTDITVRETNTYAEQKIRARSLIPFRSRMRDWKPLTADGMYVVIALLVLVGQRHCVPDSIRFRRRKQNSGSCVVACAAIPLTKMRRDFSKDIFPERIPPTDKNARPTKRCAVSYKHNKRKETVFWCPDCDAGLCVEGSCKRFHTKLNF</sequence>
<gene>
    <name evidence="2" type="ORF">Cfor_02387</name>
</gene>
<proteinExistence type="predicted"/>
<name>A0A6L2PVB4_COPFO</name>
<dbReference type="InterPro" id="IPR029526">
    <property type="entry name" value="PGBD"/>
</dbReference>
<dbReference type="Pfam" id="PF13843">
    <property type="entry name" value="DDE_Tnp_1_7"/>
    <property type="match status" value="1"/>
</dbReference>
<dbReference type="AlphaFoldDB" id="A0A6L2PVB4"/>
<evidence type="ECO:0000313" key="2">
    <source>
        <dbReference type="EMBL" id="GFG35560.1"/>
    </source>
</evidence>
<organism evidence="2 3">
    <name type="scientific">Coptotermes formosanus</name>
    <name type="common">Formosan subterranean termite</name>
    <dbReference type="NCBI Taxonomy" id="36987"/>
    <lineage>
        <taxon>Eukaryota</taxon>
        <taxon>Metazoa</taxon>
        <taxon>Ecdysozoa</taxon>
        <taxon>Arthropoda</taxon>
        <taxon>Hexapoda</taxon>
        <taxon>Insecta</taxon>
        <taxon>Pterygota</taxon>
        <taxon>Neoptera</taxon>
        <taxon>Polyneoptera</taxon>
        <taxon>Dictyoptera</taxon>
        <taxon>Blattodea</taxon>
        <taxon>Blattoidea</taxon>
        <taxon>Termitoidae</taxon>
        <taxon>Rhinotermitidae</taxon>
        <taxon>Coptotermes</taxon>
    </lineage>
</organism>
<dbReference type="OrthoDB" id="75807at2759"/>
<evidence type="ECO:0000259" key="1">
    <source>
        <dbReference type="Pfam" id="PF13843"/>
    </source>
</evidence>
<dbReference type="InParanoid" id="A0A6L2PVB4"/>
<accession>A0A6L2PVB4</accession>
<keyword evidence="3" id="KW-1185">Reference proteome</keyword>
<comment type="caution">
    <text evidence="2">The sequence shown here is derived from an EMBL/GenBank/DDBJ whole genome shotgun (WGS) entry which is preliminary data.</text>
</comment>
<dbReference type="EMBL" id="BLKM01005839">
    <property type="protein sequence ID" value="GFG35560.1"/>
    <property type="molecule type" value="Genomic_DNA"/>
</dbReference>
<dbReference type="Proteomes" id="UP000502823">
    <property type="component" value="Unassembled WGS sequence"/>
</dbReference>
<protein>
    <recommendedName>
        <fullName evidence="1">PiggyBac transposable element-derived protein domain-containing protein</fullName>
    </recommendedName>
</protein>
<evidence type="ECO:0000313" key="3">
    <source>
        <dbReference type="Proteomes" id="UP000502823"/>
    </source>
</evidence>
<feature type="domain" description="PiggyBac transposable element-derived protein" evidence="1">
    <location>
        <begin position="36"/>
        <end position="100"/>
    </location>
</feature>
<feature type="non-terminal residue" evidence="2">
    <location>
        <position position="1"/>
    </location>
</feature>